<dbReference type="Pfam" id="PF00867">
    <property type="entry name" value="XPG_I"/>
    <property type="match status" value="1"/>
</dbReference>
<dbReference type="AlphaFoldDB" id="A0A409YPS6"/>
<dbReference type="Gene3D" id="3.40.50.1010">
    <property type="entry name" value="5'-nuclease"/>
    <property type="match status" value="1"/>
</dbReference>
<dbReference type="SUPFAM" id="SSF47807">
    <property type="entry name" value="5' to 3' exonuclease, C-terminal subdomain"/>
    <property type="match status" value="1"/>
</dbReference>
<evidence type="ECO:0000313" key="2">
    <source>
        <dbReference type="EMBL" id="PPR05007.1"/>
    </source>
</evidence>
<dbReference type="SMART" id="SM00484">
    <property type="entry name" value="XPGI"/>
    <property type="match status" value="1"/>
</dbReference>
<reference evidence="2 3" key="1">
    <citation type="journal article" date="2018" name="Evol. Lett.">
        <title>Horizontal gene cluster transfer increased hallucinogenic mushroom diversity.</title>
        <authorList>
            <person name="Reynolds H.T."/>
            <person name="Vijayakumar V."/>
            <person name="Gluck-Thaler E."/>
            <person name="Korotkin H.B."/>
            <person name="Matheny P.B."/>
            <person name="Slot J.C."/>
        </authorList>
    </citation>
    <scope>NUCLEOTIDE SEQUENCE [LARGE SCALE GENOMIC DNA]</scope>
    <source>
        <strain evidence="2 3">SRW20</strain>
    </source>
</reference>
<organism evidence="2 3">
    <name type="scientific">Gymnopilus dilepis</name>
    <dbReference type="NCBI Taxonomy" id="231916"/>
    <lineage>
        <taxon>Eukaryota</taxon>
        <taxon>Fungi</taxon>
        <taxon>Dikarya</taxon>
        <taxon>Basidiomycota</taxon>
        <taxon>Agaricomycotina</taxon>
        <taxon>Agaricomycetes</taxon>
        <taxon>Agaricomycetidae</taxon>
        <taxon>Agaricales</taxon>
        <taxon>Agaricineae</taxon>
        <taxon>Hymenogastraceae</taxon>
        <taxon>Gymnopilus</taxon>
    </lineage>
</organism>
<dbReference type="OrthoDB" id="3005703at2759"/>
<dbReference type="InterPro" id="IPR036279">
    <property type="entry name" value="5-3_exonuclease_C_sf"/>
</dbReference>
<accession>A0A409YPS6</accession>
<dbReference type="EMBL" id="NHYE01000537">
    <property type="protein sequence ID" value="PPR05007.1"/>
    <property type="molecule type" value="Genomic_DNA"/>
</dbReference>
<dbReference type="InParanoid" id="A0A409YPS6"/>
<dbReference type="InterPro" id="IPR006084">
    <property type="entry name" value="XPG/Rad2"/>
</dbReference>
<protein>
    <recommendedName>
        <fullName evidence="1">XPG-I domain-containing protein</fullName>
    </recommendedName>
</protein>
<dbReference type="InterPro" id="IPR006086">
    <property type="entry name" value="XPG-I_dom"/>
</dbReference>
<sequence length="408" mass="46122">MSKLAKHIGCPGPCKDGPKRPVFKCGKEINLKKEPWWDDVCNMVIEMFGFHLHQAPGEAEAELARLYELRVIDIIMTDDSDVFAFGDVEVLRSIPGETMKYMYYSTATIREDPALGFGRGGFILIALMAGGDYSRGIENCGIEIAVGLARCGFGDSLYHAVCMLEDIKWTRFLNQWYMDVCDELRSNKHGYLPCRNPKLADSLNKDWIDFDVLQLYVNPTTSWSDNTQQAVDPQAVKKSWVRKEPNIKDIGEFCANRLGWRTCEVLTKNLANNLWEGVFVHMLMSNDFNYESSSRVFSDAVKSVPAIEIKIQDRVRKSGQWARITFTATNLISLLGGPVDADAIRRLPQASTEIAIWVPARYLPSNIKPFKNEAKKKASTSHSTWTKVDIAKGKGKMALSDRKRKHHD</sequence>
<dbReference type="PANTHER" id="PTHR11081:SF75">
    <property type="entry name" value="ENDONUCLEASE, PUTATIVE (AFU_ORTHOLOGUE AFUA_3G13260)-RELATED"/>
    <property type="match status" value="1"/>
</dbReference>
<evidence type="ECO:0000259" key="1">
    <source>
        <dbReference type="SMART" id="SM00484"/>
    </source>
</evidence>
<keyword evidence="3" id="KW-1185">Reference proteome</keyword>
<dbReference type="PANTHER" id="PTHR11081">
    <property type="entry name" value="FLAP ENDONUCLEASE FAMILY MEMBER"/>
    <property type="match status" value="1"/>
</dbReference>
<proteinExistence type="predicted"/>
<dbReference type="STRING" id="231916.A0A409YPS6"/>
<dbReference type="SUPFAM" id="SSF88723">
    <property type="entry name" value="PIN domain-like"/>
    <property type="match status" value="1"/>
</dbReference>
<dbReference type="Proteomes" id="UP000284706">
    <property type="component" value="Unassembled WGS sequence"/>
</dbReference>
<dbReference type="GO" id="GO:0006281">
    <property type="term" value="P:DNA repair"/>
    <property type="evidence" value="ECO:0007669"/>
    <property type="project" value="UniProtKB-ARBA"/>
</dbReference>
<evidence type="ECO:0000313" key="3">
    <source>
        <dbReference type="Proteomes" id="UP000284706"/>
    </source>
</evidence>
<dbReference type="GO" id="GO:0017108">
    <property type="term" value="F:5'-flap endonuclease activity"/>
    <property type="evidence" value="ECO:0007669"/>
    <property type="project" value="TreeGrafter"/>
</dbReference>
<dbReference type="PRINTS" id="PR00853">
    <property type="entry name" value="XPGRADSUPER"/>
</dbReference>
<dbReference type="InterPro" id="IPR029060">
    <property type="entry name" value="PIN-like_dom_sf"/>
</dbReference>
<gene>
    <name evidence="2" type="ORF">CVT26_012577</name>
</gene>
<feature type="domain" description="XPG-I" evidence="1">
    <location>
        <begin position="46"/>
        <end position="115"/>
    </location>
</feature>
<name>A0A409YPS6_9AGAR</name>
<comment type="caution">
    <text evidence="2">The sequence shown here is derived from an EMBL/GenBank/DDBJ whole genome shotgun (WGS) entry which is preliminary data.</text>
</comment>